<dbReference type="RefSeq" id="WP_222609104.1">
    <property type="nucleotide sequence ID" value="NZ_CP081959.1"/>
</dbReference>
<keyword evidence="1" id="KW-0614">Plasmid</keyword>
<geneLocation type="plasmid" evidence="1 2">
    <name>unnamed1</name>
</geneLocation>
<reference evidence="1 2" key="1">
    <citation type="journal article" date="2021" name="Int. J. Syst. Evol. Microbiol.">
        <title>Halobaculum halophilum sp. nov. and Halobaculum salinum sp. nov., isolated from salt lake and saline soil.</title>
        <authorList>
            <person name="Cui H.L."/>
            <person name="Shi X.W."/>
            <person name="Yin X.M."/>
            <person name="Yang X.Y."/>
            <person name="Hou J."/>
            <person name="Zhu L."/>
        </authorList>
    </citation>
    <scope>NUCLEOTIDE SEQUENCE [LARGE SCALE GENOMIC DNA]</scope>
    <source>
        <strain evidence="1 2">NBRC 109044</strain>
    </source>
</reference>
<evidence type="ECO:0000313" key="2">
    <source>
        <dbReference type="Proteomes" id="UP000826254"/>
    </source>
</evidence>
<accession>A0A8T8WHL5</accession>
<dbReference type="AlphaFoldDB" id="A0A8T8WHL5"/>
<gene>
    <name evidence="1" type="ORF">K6T50_15665</name>
</gene>
<dbReference type="KEGG" id="hmp:K6T50_15665"/>
<protein>
    <submittedName>
        <fullName evidence="1">Uncharacterized protein</fullName>
    </submittedName>
</protein>
<dbReference type="EMBL" id="CP081959">
    <property type="protein sequence ID" value="QZP39349.1"/>
    <property type="molecule type" value="Genomic_DNA"/>
</dbReference>
<organism evidence="1 2">
    <name type="scientific">Halobaculum magnesiiphilum</name>
    <dbReference type="NCBI Taxonomy" id="1017351"/>
    <lineage>
        <taxon>Archaea</taxon>
        <taxon>Methanobacteriati</taxon>
        <taxon>Methanobacteriota</taxon>
        <taxon>Stenosarchaea group</taxon>
        <taxon>Halobacteria</taxon>
        <taxon>Halobacteriales</taxon>
        <taxon>Haloferacaceae</taxon>
        <taxon>Halobaculum</taxon>
    </lineage>
</organism>
<evidence type="ECO:0000313" key="1">
    <source>
        <dbReference type="EMBL" id="QZP39349.1"/>
    </source>
</evidence>
<proteinExistence type="predicted"/>
<name>A0A8T8WHL5_9EURY</name>
<keyword evidence="2" id="KW-1185">Reference proteome</keyword>
<sequence length="193" mass="22761">MDSVEDRDSPPAFPDAPWLCPTDRMVVRRFRPLKYLRDVFVKGLRFGKAEHYEKYEGRGTVRTRISELLQSNETSDMILQSGEEMDFPTGMRQFRRNARHYYYVNSWNTGTDESKKIWKEYANLEDGVAIETTVGQLLRSFRPELELNMGAVRYLDWWREANPQIPQSLYFTKHRGCHRTSNTPKSRVNAEVE</sequence>
<dbReference type="Proteomes" id="UP000826254">
    <property type="component" value="Plasmid unnamed1"/>
</dbReference>
<dbReference type="GeneID" id="67179609"/>